<comment type="caution">
    <text evidence="1">The sequence shown here is derived from an EMBL/GenBank/DDBJ whole genome shotgun (WGS) entry which is preliminary data.</text>
</comment>
<accession>A0ACB7GDB2</accession>
<organism evidence="1 2">
    <name type="scientific">Manihot esculenta</name>
    <name type="common">Cassava</name>
    <name type="synonym">Jatropha manihot</name>
    <dbReference type="NCBI Taxonomy" id="3983"/>
    <lineage>
        <taxon>Eukaryota</taxon>
        <taxon>Viridiplantae</taxon>
        <taxon>Streptophyta</taxon>
        <taxon>Embryophyta</taxon>
        <taxon>Tracheophyta</taxon>
        <taxon>Spermatophyta</taxon>
        <taxon>Magnoliopsida</taxon>
        <taxon>eudicotyledons</taxon>
        <taxon>Gunneridae</taxon>
        <taxon>Pentapetalae</taxon>
        <taxon>rosids</taxon>
        <taxon>fabids</taxon>
        <taxon>Malpighiales</taxon>
        <taxon>Euphorbiaceae</taxon>
        <taxon>Crotonoideae</taxon>
        <taxon>Manihoteae</taxon>
        <taxon>Manihot</taxon>
    </lineage>
</organism>
<gene>
    <name evidence="1" type="ORF">MANES_14G010800v8</name>
</gene>
<name>A0ACB7GDB2_MANES</name>
<evidence type="ECO:0000313" key="1">
    <source>
        <dbReference type="EMBL" id="KAG8638202.1"/>
    </source>
</evidence>
<evidence type="ECO:0000313" key="2">
    <source>
        <dbReference type="Proteomes" id="UP000091857"/>
    </source>
</evidence>
<reference evidence="2" key="1">
    <citation type="journal article" date="2016" name="Nat. Biotechnol.">
        <title>Sequencing wild and cultivated cassava and related species reveals extensive interspecific hybridization and genetic diversity.</title>
        <authorList>
            <person name="Bredeson J.V."/>
            <person name="Lyons J.B."/>
            <person name="Prochnik S.E."/>
            <person name="Wu G.A."/>
            <person name="Ha C.M."/>
            <person name="Edsinger-Gonzales E."/>
            <person name="Grimwood J."/>
            <person name="Schmutz J."/>
            <person name="Rabbi I.Y."/>
            <person name="Egesi C."/>
            <person name="Nauluvula P."/>
            <person name="Lebot V."/>
            <person name="Ndunguru J."/>
            <person name="Mkamilo G."/>
            <person name="Bart R.S."/>
            <person name="Setter T.L."/>
            <person name="Gleadow R.M."/>
            <person name="Kulakow P."/>
            <person name="Ferguson M.E."/>
            <person name="Rounsley S."/>
            <person name="Rokhsar D.S."/>
        </authorList>
    </citation>
    <scope>NUCLEOTIDE SEQUENCE [LARGE SCALE GENOMIC DNA]</scope>
    <source>
        <strain evidence="2">cv. AM560-2</strain>
    </source>
</reference>
<protein>
    <submittedName>
        <fullName evidence="1">Uncharacterized protein</fullName>
    </submittedName>
</protein>
<keyword evidence="2" id="KW-1185">Reference proteome</keyword>
<sequence length="1056" mass="117916">MSLNKQFELAFCYRKFSVFSPKSPLTTILFLQNILSTKLISTISLPCAEIEELTETNIVASRDHGASISLSSHPNPEISCFYQKGFSQITTEVAGKALHALCIKGLAKLGVFYNNTLINMYSRFGDIGIARYVFDKMCERNDASWNHMMCAFVRAGTYRESIVFLNKMRDFGITPSGFAVASLITACDRSGCMLSEGIQVHDLVVKYGLLDDVYVGTSLLHFYGTYGLAFDARKLFEEMPDKNVVSWTAMMVAYSDFGEPREVINIYSRMRREGLSCNANTLATLSSSCGSLEDGFLGHQILGHVIKFGLETNLSVANSLISMFGSLGRVQEACYIFDGMNERDTISWNSMLSVNVHNDLFEESLRCFHWMRHVHNHINSTTLSTLLSGCSSWDKFKWGRGIHSLVVKFGLDANICSCNTLIGMYSTAGESEQAEMVFQRMAERDLISWNSMMACYAQYGKCLDALKIFARIFKMSKGVNFVTFTSALAACSDTDFITEGKILHALVILTGLHENLVVGNALVTLYTKSGMMVEAKKVFQTMPRRDEVTWNALIGGHADNEEPDEALKAFKLMRKESVRANYITISNVLGACLAPNDLLKHGMPIHAIIVLTGLESDHYVQNSLITMYAKCGDLNSSNLIFNSLTNKNAVAWNAIIAANANHGQVEEALKLLVELRRAEVDLDQFGLSECLAATATLAILEEGQQLQSLSVKLGLDSDPFVKNATMDMYAKCGEIDDVLRLIPQPLERSRLSWNIMISSFARHGFFEKAKETFNEMVKLGVKPDHVTFVSLFSACSHGGLVEEGLAYYHAMIKEFGIPAGIKHCVCIVDLLGRSGRLSEAETFIEEMPVPSTDLVWRSLLAACKIHGNLEIGRKAAENLFKLDPSDDSAYVLYSNVCASTGRWDDVETLRRQMGSNKIKKKPACSWVKLKNEISSFGTGEHSHPQSSQIYRKLDELKKMIKEAGYVPDTSYALQDTDEEQKEHNLWNHSERLALAYGLINTPEHSTVKIFKNLRVCGDCHSVYKFVSELLGRKIILRDPYRFHHFSGGKCSCTDYW</sequence>
<dbReference type="EMBL" id="CM004400">
    <property type="protein sequence ID" value="KAG8638202.1"/>
    <property type="molecule type" value="Genomic_DNA"/>
</dbReference>
<proteinExistence type="predicted"/>
<dbReference type="Proteomes" id="UP000091857">
    <property type="component" value="Chromosome 14"/>
</dbReference>